<comment type="subcellular location">
    <subcellularLocation>
        <location evidence="1 10">Cell outer membrane</location>
        <topology evidence="1 10">Multi-pass membrane protein</topology>
    </subcellularLocation>
</comment>
<comment type="similarity">
    <text evidence="2 10 11">Belongs to the TonB-dependent receptor family.</text>
</comment>
<dbReference type="Pfam" id="PF00593">
    <property type="entry name" value="TonB_dep_Rec_b-barrel"/>
    <property type="match status" value="1"/>
</dbReference>
<evidence type="ECO:0000256" key="7">
    <source>
        <dbReference type="ARBA" id="ARBA00023136"/>
    </source>
</evidence>
<protein>
    <recommendedName>
        <fullName evidence="16">TonB-dependent siderophore receptor</fullName>
    </recommendedName>
</protein>
<evidence type="ECO:0000313" key="15">
    <source>
        <dbReference type="Proteomes" id="UP000018433"/>
    </source>
</evidence>
<evidence type="ECO:0000256" key="1">
    <source>
        <dbReference type="ARBA" id="ARBA00004571"/>
    </source>
</evidence>
<accession>A0ABN0JWM0</accession>
<name>A0ABN0JWM0_9GAMM</name>
<evidence type="ECO:0000256" key="2">
    <source>
        <dbReference type="ARBA" id="ARBA00009810"/>
    </source>
</evidence>
<keyword evidence="3 10" id="KW-0813">Transport</keyword>
<evidence type="ECO:0000259" key="13">
    <source>
        <dbReference type="Pfam" id="PF07715"/>
    </source>
</evidence>
<gene>
    <name evidence="14" type="ORF">F950_02478</name>
</gene>
<comment type="caution">
    <text evidence="14">The sequence shown here is derived from an EMBL/GenBank/DDBJ whole genome shotgun (WGS) entry which is preliminary data.</text>
</comment>
<dbReference type="InterPro" id="IPR012910">
    <property type="entry name" value="Plug_dom"/>
</dbReference>
<dbReference type="RefSeq" id="WP_004947427.1">
    <property type="nucleotide sequence ID" value="NZ_KB849643.1"/>
</dbReference>
<reference evidence="14 15" key="1">
    <citation type="submission" date="2013-02" db="EMBL/GenBank/DDBJ databases">
        <title>The Genome Sequence of Acinetobacter soli NIPH 2899.</title>
        <authorList>
            <consortium name="The Broad Institute Genome Sequencing Platform"/>
            <consortium name="The Broad Institute Genome Sequencing Center for Infectious Disease"/>
            <person name="Cerqueira G."/>
            <person name="Feldgarden M."/>
            <person name="Courvalin P."/>
            <person name="Perichon B."/>
            <person name="Grillot-Courvalin C."/>
            <person name="Clermont D."/>
            <person name="Rocha E."/>
            <person name="Yoon E.-J."/>
            <person name="Nemec A."/>
            <person name="Walker B."/>
            <person name="Young S.K."/>
            <person name="Zeng Q."/>
            <person name="Gargeya S."/>
            <person name="Fitzgerald M."/>
            <person name="Haas B."/>
            <person name="Abouelleil A."/>
            <person name="Alvarado L."/>
            <person name="Arachchi H.M."/>
            <person name="Berlin A.M."/>
            <person name="Chapman S.B."/>
            <person name="Dewar J."/>
            <person name="Goldberg J."/>
            <person name="Griggs A."/>
            <person name="Gujja S."/>
            <person name="Hansen M."/>
            <person name="Howarth C."/>
            <person name="Imamovic A."/>
            <person name="Larimer J."/>
            <person name="McCowan C."/>
            <person name="Murphy C."/>
            <person name="Neiman D."/>
            <person name="Pearson M."/>
            <person name="Priest M."/>
            <person name="Roberts A."/>
            <person name="Saif S."/>
            <person name="Shea T."/>
            <person name="Sisk P."/>
            <person name="Sykes S."/>
            <person name="Wortman J."/>
            <person name="Nusbaum C."/>
            <person name="Birren B."/>
        </authorList>
    </citation>
    <scope>NUCLEOTIDE SEQUENCE [LARGE SCALE GENOMIC DNA]</scope>
    <source>
        <strain evidence="14 15">NIPH 2899</strain>
    </source>
</reference>
<evidence type="ECO:0000256" key="11">
    <source>
        <dbReference type="RuleBase" id="RU003357"/>
    </source>
</evidence>
<dbReference type="NCBIfam" id="TIGR01783">
    <property type="entry name" value="TonB-siderophor"/>
    <property type="match status" value="1"/>
</dbReference>
<evidence type="ECO:0000256" key="5">
    <source>
        <dbReference type="ARBA" id="ARBA00022692"/>
    </source>
</evidence>
<keyword evidence="6 11" id="KW-0798">TonB box</keyword>
<dbReference type="InterPro" id="IPR036942">
    <property type="entry name" value="Beta-barrel_TonB_sf"/>
</dbReference>
<dbReference type="Gene3D" id="2.40.170.20">
    <property type="entry name" value="TonB-dependent receptor, beta-barrel domain"/>
    <property type="match status" value="1"/>
</dbReference>
<feature type="domain" description="TonB-dependent receptor-like beta-barrel" evidence="12">
    <location>
        <begin position="322"/>
        <end position="723"/>
    </location>
</feature>
<dbReference type="PROSITE" id="PS52016">
    <property type="entry name" value="TONB_DEPENDENT_REC_3"/>
    <property type="match status" value="1"/>
</dbReference>
<evidence type="ECO:0000256" key="3">
    <source>
        <dbReference type="ARBA" id="ARBA00022448"/>
    </source>
</evidence>
<keyword evidence="15" id="KW-1185">Reference proteome</keyword>
<evidence type="ECO:0000256" key="4">
    <source>
        <dbReference type="ARBA" id="ARBA00022452"/>
    </source>
</evidence>
<evidence type="ECO:0000313" key="14">
    <source>
        <dbReference type="EMBL" id="ENV59924.1"/>
    </source>
</evidence>
<sequence>MGQFNQYPCIKGRTITSFETQRCFGSLTFQIQPIVIGLALGTAGIQYTKAEDQYPNAILPKITTTAQDTQESDPLLLNQVNSTASRLKLSARETPASVQTITQKQLQENGVRTVKEAFGSITGATVGNVPGNPAVLTLRGFSGNTNTVLQDGVRLGASTFTTRDLDVWKYEKVEVLKGPASVLYGEGALGGTVNLVTRKPTLERTSVEGLLSSGSFSTARSALDANAPISADVAIRGGVSYLTSGSLNDIDRNQSRKIGLYSGLLYQPNDALSMLIAINYDDDKDNSSYQGSPVLPTSAARQPSQILDNPYGVVIDKATRYKNYNPEGAHLSAGTTNISWQTDYVLNPEWSISNIATFYHADREFFLAPEQTYTRSGLFNRTVQRWDHDHTVWSNRLSASYDSLVADRFRQRFSLGTEYSHTHFESARPSGNLSAVDPFDPVVGSMPGADWSGWTSNFDFTTRINNWALFAENAINLNPKWLVVGGVRYETLDVDRESKNQITSTSQFFSPSFRPFSWRLGSVYDINDHVQVYGQYSTAVTPVSSLLVISTANGEFNLSKGKSAEIGFKSSSFDQKLALIGSIYHIELDDILTRDPNNVNLTVQGGKQKSKGAEITASYAITPQLRSNLGASWVDAQYKKLIESGGADRSGNRPINVPDRVINASMLYTFKSQPITLGGFVKHASGFYTDTANTYFVKGHTTYDASLSYALKNITLTLWGRNLTNEFYGEYSGYSSTQIYIGAPRSVELAMTFKY</sequence>
<dbReference type="PANTHER" id="PTHR32552">
    <property type="entry name" value="FERRICHROME IRON RECEPTOR-RELATED"/>
    <property type="match status" value="1"/>
</dbReference>
<dbReference type="SUPFAM" id="SSF56935">
    <property type="entry name" value="Porins"/>
    <property type="match status" value="1"/>
</dbReference>
<dbReference type="CDD" id="cd01347">
    <property type="entry name" value="ligand_gated_channel"/>
    <property type="match status" value="1"/>
</dbReference>
<dbReference type="InterPro" id="IPR010105">
    <property type="entry name" value="TonB_sidphr_rcpt"/>
</dbReference>
<dbReference type="PANTHER" id="PTHR32552:SF84">
    <property type="entry name" value="TONB-DEPENDENT RECEPTOR-RELATED"/>
    <property type="match status" value="1"/>
</dbReference>
<evidence type="ECO:0000256" key="10">
    <source>
        <dbReference type="PROSITE-ProRule" id="PRU01360"/>
    </source>
</evidence>
<keyword evidence="4 10" id="KW-1134">Transmembrane beta strand</keyword>
<keyword evidence="7 10" id="KW-0472">Membrane</keyword>
<dbReference type="Proteomes" id="UP000018433">
    <property type="component" value="Unassembled WGS sequence"/>
</dbReference>
<feature type="domain" description="TonB-dependent receptor plug" evidence="13">
    <location>
        <begin position="91"/>
        <end position="192"/>
    </location>
</feature>
<evidence type="ECO:0000256" key="6">
    <source>
        <dbReference type="ARBA" id="ARBA00023077"/>
    </source>
</evidence>
<evidence type="ECO:0000256" key="9">
    <source>
        <dbReference type="ARBA" id="ARBA00023237"/>
    </source>
</evidence>
<keyword evidence="9 10" id="KW-0998">Cell outer membrane</keyword>
<keyword evidence="8" id="KW-0675">Receptor</keyword>
<dbReference type="InterPro" id="IPR039426">
    <property type="entry name" value="TonB-dep_rcpt-like"/>
</dbReference>
<dbReference type="InterPro" id="IPR000531">
    <property type="entry name" value="Beta-barrel_TonB"/>
</dbReference>
<dbReference type="InterPro" id="IPR037066">
    <property type="entry name" value="Plug_dom_sf"/>
</dbReference>
<evidence type="ECO:0000259" key="12">
    <source>
        <dbReference type="Pfam" id="PF00593"/>
    </source>
</evidence>
<evidence type="ECO:0008006" key="16">
    <source>
        <dbReference type="Google" id="ProtNLM"/>
    </source>
</evidence>
<evidence type="ECO:0000256" key="8">
    <source>
        <dbReference type="ARBA" id="ARBA00023170"/>
    </source>
</evidence>
<dbReference type="EMBL" id="APPV01000011">
    <property type="protein sequence ID" value="ENV59924.1"/>
    <property type="molecule type" value="Genomic_DNA"/>
</dbReference>
<keyword evidence="5 10" id="KW-0812">Transmembrane</keyword>
<organism evidence="14 15">
    <name type="scientific">Acinetobacter soli NIPH 2899</name>
    <dbReference type="NCBI Taxonomy" id="1217677"/>
    <lineage>
        <taxon>Bacteria</taxon>
        <taxon>Pseudomonadati</taxon>
        <taxon>Pseudomonadota</taxon>
        <taxon>Gammaproteobacteria</taxon>
        <taxon>Moraxellales</taxon>
        <taxon>Moraxellaceae</taxon>
        <taxon>Acinetobacter</taxon>
    </lineage>
</organism>
<dbReference type="Pfam" id="PF07715">
    <property type="entry name" value="Plug"/>
    <property type="match status" value="1"/>
</dbReference>
<dbReference type="Gene3D" id="2.170.130.10">
    <property type="entry name" value="TonB-dependent receptor, plug domain"/>
    <property type="match status" value="1"/>
</dbReference>
<proteinExistence type="inferred from homology"/>